<protein>
    <recommendedName>
        <fullName evidence="2">Lipoprotein</fullName>
    </recommendedName>
</protein>
<gene>
    <name evidence="1" type="ORF">ENS56_04840</name>
</gene>
<dbReference type="EMBL" id="DSVI01000005">
    <property type="protein sequence ID" value="HGT47337.1"/>
    <property type="molecule type" value="Genomic_DNA"/>
</dbReference>
<evidence type="ECO:0000313" key="1">
    <source>
        <dbReference type="EMBL" id="HGT47337.1"/>
    </source>
</evidence>
<comment type="caution">
    <text evidence="1">The sequence shown here is derived from an EMBL/GenBank/DDBJ whole genome shotgun (WGS) entry which is preliminary data.</text>
</comment>
<name>A0A832G7F6_9BACT</name>
<proteinExistence type="predicted"/>
<sequence length="149" mass="16759">MRILVASIITVTIISACSSLKLSPAEFAWPIESVLKINDDGFAKEDRYSFSFNTKALFMEETQDSMAYVGKDLRIIRNQDGYYFITSKGFKNVYIFETAGGSLSLKEKITINETGLNNPFFNQRTPYIELVDGDFKAYFTSEGLQGGVK</sequence>
<dbReference type="AlphaFoldDB" id="A0A832G7F6"/>
<evidence type="ECO:0008006" key="2">
    <source>
        <dbReference type="Google" id="ProtNLM"/>
    </source>
</evidence>
<accession>A0A832G7F6</accession>
<reference evidence="1" key="1">
    <citation type="journal article" date="2020" name="mSystems">
        <title>Genome- and Community-Level Interaction Insights into Carbon Utilization and Element Cycling Functions of Hydrothermarchaeota in Hydrothermal Sediment.</title>
        <authorList>
            <person name="Zhou Z."/>
            <person name="Liu Y."/>
            <person name="Xu W."/>
            <person name="Pan J."/>
            <person name="Luo Z.H."/>
            <person name="Li M."/>
        </authorList>
    </citation>
    <scope>NUCLEOTIDE SEQUENCE [LARGE SCALE GENOMIC DNA]</scope>
    <source>
        <strain evidence="1">SpSt-500</strain>
    </source>
</reference>
<dbReference type="PROSITE" id="PS51257">
    <property type="entry name" value="PROKAR_LIPOPROTEIN"/>
    <property type="match status" value="1"/>
</dbReference>
<organism evidence="1">
    <name type="scientific">Ignavibacterium album</name>
    <dbReference type="NCBI Taxonomy" id="591197"/>
    <lineage>
        <taxon>Bacteria</taxon>
        <taxon>Pseudomonadati</taxon>
        <taxon>Ignavibacteriota</taxon>
        <taxon>Ignavibacteria</taxon>
        <taxon>Ignavibacteriales</taxon>
        <taxon>Ignavibacteriaceae</taxon>
        <taxon>Ignavibacterium</taxon>
    </lineage>
</organism>